<keyword evidence="1" id="KW-0812">Transmembrane</keyword>
<dbReference type="RefSeq" id="WP_105353365.1">
    <property type="nucleotide sequence ID" value="NZ_PUIB01000011.1"/>
</dbReference>
<keyword evidence="1" id="KW-1133">Transmembrane helix</keyword>
<evidence type="ECO:0000313" key="3">
    <source>
        <dbReference type="EMBL" id="PQO38169.1"/>
    </source>
</evidence>
<comment type="caution">
    <text evidence="3">The sequence shown here is derived from an EMBL/GenBank/DDBJ whole genome shotgun (WGS) entry which is preliminary data.</text>
</comment>
<organism evidence="3 4">
    <name type="scientific">Blastopirellula marina</name>
    <dbReference type="NCBI Taxonomy" id="124"/>
    <lineage>
        <taxon>Bacteria</taxon>
        <taxon>Pseudomonadati</taxon>
        <taxon>Planctomycetota</taxon>
        <taxon>Planctomycetia</taxon>
        <taxon>Pirellulales</taxon>
        <taxon>Pirellulaceae</taxon>
        <taxon>Blastopirellula</taxon>
    </lineage>
</organism>
<evidence type="ECO:0000256" key="1">
    <source>
        <dbReference type="SAM" id="Phobius"/>
    </source>
</evidence>
<dbReference type="PANTHER" id="PTHR34351:SF1">
    <property type="entry name" value="SLR1927 PROTEIN"/>
    <property type="match status" value="1"/>
</dbReference>
<evidence type="ECO:0000259" key="2">
    <source>
        <dbReference type="Pfam" id="PF01882"/>
    </source>
</evidence>
<evidence type="ECO:0000313" key="4">
    <source>
        <dbReference type="Proteomes" id="UP000239388"/>
    </source>
</evidence>
<proteinExistence type="predicted"/>
<keyword evidence="1" id="KW-0472">Membrane</keyword>
<feature type="transmembrane region" description="Helical" evidence="1">
    <location>
        <begin position="45"/>
        <end position="65"/>
    </location>
</feature>
<feature type="domain" description="DUF58" evidence="2">
    <location>
        <begin position="220"/>
        <end position="345"/>
    </location>
</feature>
<gene>
    <name evidence="3" type="ORF">C5Y98_08830</name>
</gene>
<feature type="transmembrane region" description="Helical" evidence="1">
    <location>
        <begin position="23"/>
        <end position="39"/>
    </location>
</feature>
<dbReference type="Pfam" id="PF01882">
    <property type="entry name" value="DUF58"/>
    <property type="match status" value="1"/>
</dbReference>
<dbReference type="EMBL" id="PUIB01000011">
    <property type="protein sequence ID" value="PQO38169.1"/>
    <property type="molecule type" value="Genomic_DNA"/>
</dbReference>
<dbReference type="OrthoDB" id="9812729at2"/>
<protein>
    <recommendedName>
        <fullName evidence="2">DUF58 domain-containing protein</fullName>
    </recommendedName>
</protein>
<dbReference type="AlphaFoldDB" id="A0A2S8G148"/>
<dbReference type="InterPro" id="IPR002881">
    <property type="entry name" value="DUF58"/>
</dbReference>
<reference evidence="3 4" key="1">
    <citation type="submission" date="2018-02" db="EMBL/GenBank/DDBJ databases">
        <title>Comparative genomes isolates from brazilian mangrove.</title>
        <authorList>
            <person name="Araujo J.E."/>
            <person name="Taketani R.G."/>
            <person name="Silva M.C.P."/>
            <person name="Loureco M.V."/>
            <person name="Andreote F.D."/>
        </authorList>
    </citation>
    <scope>NUCLEOTIDE SEQUENCE [LARGE SCALE GENOMIC DNA]</scope>
    <source>
        <strain evidence="3 4">NAP PRIS-MGV</strain>
    </source>
</reference>
<dbReference type="Proteomes" id="UP000239388">
    <property type="component" value="Unassembled WGS sequence"/>
</dbReference>
<sequence length="415" mass="46759">MSESNSRKASWFRFRGVSITREGTYYFLVFLFILAGAIVRSTIQLLMLLACMLLGPLLYNAWVVYRSMRFLKFVRKVPHLLSCGEAFFVEITAKNSGRNAIYAVVIEDQLVQTAGVDPEAGQAVEVFFAKIAKQGEAMLSYKAVIRKRGKYQLGPLTASTAFPLGLMRNSRLDTVVSTVVVMPKLGSMTPAWRRLIQQEQSGFSSSRRQHGLLEGDFYGLREWRSGDPKQWIHWRSSAKQGELVVRQFEKQNQQDFVLLVDAWIPAEPTQQDKDRAERIISMAATAVRDLAGVGGCHLQLICCGTEVETTVGTVSQAFVVQAMHDLAVQVPTDKHPISETLRETLKTSKPGSRIVMLTTRNIDLSDTELFSRIWNDPKLRTDLGRVRTISAGRDEDAQYFHLPKPKKTELLEEEP</sequence>
<accession>A0A2S8G148</accession>
<name>A0A2S8G148_9BACT</name>
<dbReference type="PANTHER" id="PTHR34351">
    <property type="entry name" value="SLR1927 PROTEIN-RELATED"/>
    <property type="match status" value="1"/>
</dbReference>